<organism evidence="3 4">
    <name type="scientific">Reticulomyxa filosa</name>
    <dbReference type="NCBI Taxonomy" id="46433"/>
    <lineage>
        <taxon>Eukaryota</taxon>
        <taxon>Sar</taxon>
        <taxon>Rhizaria</taxon>
        <taxon>Retaria</taxon>
        <taxon>Foraminifera</taxon>
        <taxon>Monothalamids</taxon>
        <taxon>Reticulomyxidae</taxon>
        <taxon>Reticulomyxa</taxon>
    </lineage>
</organism>
<feature type="region of interest" description="Disordered" evidence="2">
    <location>
        <begin position="123"/>
        <end position="144"/>
    </location>
</feature>
<accession>X6N4I5</accession>
<keyword evidence="1" id="KW-0677">Repeat</keyword>
<feature type="compositionally biased region" description="Low complexity" evidence="2">
    <location>
        <begin position="123"/>
        <end position="140"/>
    </location>
</feature>
<proteinExistence type="predicted"/>
<evidence type="ECO:0000313" key="4">
    <source>
        <dbReference type="Proteomes" id="UP000023152"/>
    </source>
</evidence>
<evidence type="ECO:0000256" key="2">
    <source>
        <dbReference type="SAM" id="MobiDB-lite"/>
    </source>
</evidence>
<dbReference type="InterPro" id="IPR001313">
    <property type="entry name" value="Pumilio_RNA-bd_rpt"/>
</dbReference>
<keyword evidence="4" id="KW-1185">Reference proteome</keyword>
<gene>
    <name evidence="3" type="ORF">RFI_16312</name>
</gene>
<reference evidence="3 4" key="1">
    <citation type="journal article" date="2013" name="Curr. Biol.">
        <title>The Genome of the Foraminiferan Reticulomyxa filosa.</title>
        <authorList>
            <person name="Glockner G."/>
            <person name="Hulsmann N."/>
            <person name="Schleicher M."/>
            <person name="Noegel A.A."/>
            <person name="Eichinger L."/>
            <person name="Gallinger C."/>
            <person name="Pawlowski J."/>
            <person name="Sierra R."/>
            <person name="Euteneuer U."/>
            <person name="Pillet L."/>
            <person name="Moustafa A."/>
            <person name="Platzer M."/>
            <person name="Groth M."/>
            <person name="Szafranski K."/>
            <person name="Schliwa M."/>
        </authorList>
    </citation>
    <scope>NUCLEOTIDE SEQUENCE [LARGE SCALE GENOMIC DNA]</scope>
</reference>
<evidence type="ECO:0000313" key="3">
    <source>
        <dbReference type="EMBL" id="ETO20901.1"/>
    </source>
</evidence>
<sequence length="197" mass="22401">MERKRHGRVTILFVCLFVCLFGGYRQSMLRRLPPSSKDLVEQMLSHISPQTGDLFLKNRNGVLCELLHASVKCGITSDNYHVNELIGTLLHRIEQEMQNAPTQQDTTDNVVLYLLHYHSFDNNSNNSNNSNNNNNNNNNNDANPKAKQVLSQLLPLSSRYSTVGCLLLQALIKTPSDQWSKGIQQKFYLSLPFLLIQ</sequence>
<dbReference type="Proteomes" id="UP000023152">
    <property type="component" value="Unassembled WGS sequence"/>
</dbReference>
<protein>
    <submittedName>
        <fullName evidence="3">SH2 domain-containing protein</fullName>
    </submittedName>
</protein>
<evidence type="ECO:0000256" key="1">
    <source>
        <dbReference type="ARBA" id="ARBA00022737"/>
    </source>
</evidence>
<dbReference type="EMBL" id="ASPP01012134">
    <property type="protein sequence ID" value="ETO20901.1"/>
    <property type="molecule type" value="Genomic_DNA"/>
</dbReference>
<dbReference type="Pfam" id="PF22493">
    <property type="entry name" value="PUF_NOP9"/>
    <property type="match status" value="1"/>
</dbReference>
<comment type="caution">
    <text evidence="3">The sequence shown here is derived from an EMBL/GenBank/DDBJ whole genome shotgun (WGS) entry which is preliminary data.</text>
</comment>
<name>X6N4I5_RETFI</name>
<dbReference type="AlphaFoldDB" id="X6N4I5"/>